<reference evidence="3 4" key="1">
    <citation type="submission" date="2019-07" db="EMBL/GenBank/DDBJ databases">
        <title>Reinekea sp. strain SSH23 genome sequencing and assembly.</title>
        <authorList>
            <person name="Kim I."/>
        </authorList>
    </citation>
    <scope>NUCLEOTIDE SEQUENCE [LARGE SCALE GENOMIC DNA]</scope>
    <source>
        <strain evidence="3 4">SSH23</strain>
    </source>
</reference>
<dbReference type="RefSeq" id="WP_147713711.1">
    <property type="nucleotide sequence ID" value="NZ_VKAD01000001.1"/>
</dbReference>
<proteinExistence type="predicted"/>
<comment type="caution">
    <text evidence="3">The sequence shown here is derived from an EMBL/GenBank/DDBJ whole genome shotgun (WGS) entry which is preliminary data.</text>
</comment>
<dbReference type="Proteomes" id="UP000321764">
    <property type="component" value="Unassembled WGS sequence"/>
</dbReference>
<dbReference type="OrthoDB" id="6194190at2"/>
<evidence type="ECO:0000256" key="1">
    <source>
        <dbReference type="SAM" id="MobiDB-lite"/>
    </source>
</evidence>
<evidence type="ECO:0000313" key="3">
    <source>
        <dbReference type="EMBL" id="TXR54313.1"/>
    </source>
</evidence>
<keyword evidence="2" id="KW-0472">Membrane</keyword>
<dbReference type="EMBL" id="VKAD01000001">
    <property type="protein sequence ID" value="TXR54313.1"/>
    <property type="molecule type" value="Genomic_DNA"/>
</dbReference>
<keyword evidence="2" id="KW-1133">Transmembrane helix</keyword>
<gene>
    <name evidence="3" type="ORF">FME95_07190</name>
</gene>
<evidence type="ECO:0000256" key="2">
    <source>
        <dbReference type="SAM" id="Phobius"/>
    </source>
</evidence>
<keyword evidence="4" id="KW-1185">Reference proteome</keyword>
<evidence type="ECO:0000313" key="4">
    <source>
        <dbReference type="Proteomes" id="UP000321764"/>
    </source>
</evidence>
<organism evidence="3 4">
    <name type="scientific">Reinekea thalattae</name>
    <dbReference type="NCBI Taxonomy" id="2593301"/>
    <lineage>
        <taxon>Bacteria</taxon>
        <taxon>Pseudomonadati</taxon>
        <taxon>Pseudomonadota</taxon>
        <taxon>Gammaproteobacteria</taxon>
        <taxon>Oceanospirillales</taxon>
        <taxon>Saccharospirillaceae</taxon>
        <taxon>Reinekea</taxon>
    </lineage>
</organism>
<evidence type="ECO:0008006" key="5">
    <source>
        <dbReference type="Google" id="ProtNLM"/>
    </source>
</evidence>
<feature type="region of interest" description="Disordered" evidence="1">
    <location>
        <begin position="249"/>
        <end position="268"/>
    </location>
</feature>
<dbReference type="AlphaFoldDB" id="A0A5C8ZAY2"/>
<accession>A0A5C8ZAY2</accession>
<name>A0A5C8ZAY2_9GAMM</name>
<protein>
    <recommendedName>
        <fullName evidence="5">SH3 domain-containing protein</fullName>
    </recommendedName>
</protein>
<sequence length="401" mass="43682">MTTMKKISLEAPQDAFWLKHEDSMQAAVHIALQWLAYVYPASELHIERTLSATLPYADSDLSSRASIFFDHSDVEDHVDALVWASENISSDQVVFLVETAWRLLLLDHELPTHVPLALRILGRVLSLPESRIQELGQRVFEEYASGDSDRLLAPLVPLDPRYLDRVEWRLHGEVTPSSRVQKRRAKSKPRQKGLFGSFALGAIFGVLLSVALIFGPLQLGRVKVPVVLHDFVDNAAQDEPILTPLDVSTVETDSASEEAGSETQSADVVGDAVAENTEQTAESQPTELTLAPAIPAPVTQPPVVASPIVINTPVTNSSDDSQISDANGEAVLMEVTASILNVRETASVDAEILIKLATGARVWAYPESAQGLWMLVRVEGETGYASARFLRPLEPSPAGES</sequence>
<dbReference type="Gene3D" id="2.30.30.40">
    <property type="entry name" value="SH3 Domains"/>
    <property type="match status" value="1"/>
</dbReference>
<feature type="transmembrane region" description="Helical" evidence="2">
    <location>
        <begin position="193"/>
        <end position="214"/>
    </location>
</feature>
<keyword evidence="2" id="KW-0812">Transmembrane</keyword>